<feature type="domain" description="Beta-lactamase-related" evidence="2">
    <location>
        <begin position="55"/>
        <end position="361"/>
    </location>
</feature>
<dbReference type="PROSITE" id="PS51257">
    <property type="entry name" value="PROKAR_LIPOPROTEIN"/>
    <property type="match status" value="1"/>
</dbReference>
<dbReference type="OrthoDB" id="3174977at2"/>
<dbReference type="RefSeq" id="WP_150119341.1">
    <property type="nucleotide sequence ID" value="NZ_LXEY01000007.1"/>
</dbReference>
<dbReference type="InterPro" id="IPR001466">
    <property type="entry name" value="Beta-lactam-related"/>
</dbReference>
<evidence type="ECO:0000313" key="3">
    <source>
        <dbReference type="EMBL" id="OAV62880.1"/>
    </source>
</evidence>
<evidence type="ECO:0000313" key="4">
    <source>
        <dbReference type="Proteomes" id="UP000078292"/>
    </source>
</evidence>
<keyword evidence="4" id="KW-1185">Reference proteome</keyword>
<feature type="signal peptide" evidence="1">
    <location>
        <begin position="1"/>
        <end position="28"/>
    </location>
</feature>
<reference evidence="3 4" key="1">
    <citation type="submission" date="2016-04" db="EMBL/GenBank/DDBJ databases">
        <title>First whole genome shotgun sequence of the bacterium Enteractinococcus sp. strain UASWS1574.</title>
        <authorList>
            <person name="Crovadore J."/>
            <person name="Chablais R."/>
            <person name="Lefort F."/>
        </authorList>
    </citation>
    <scope>NUCLEOTIDE SEQUENCE [LARGE SCALE GENOMIC DNA]</scope>
    <source>
        <strain evidence="3 4">UASWS1574</strain>
    </source>
</reference>
<proteinExistence type="predicted"/>
<accession>A0A1B7M2U3</accession>
<name>A0A1B7M2U3_9MICC</name>
<dbReference type="Pfam" id="PF00144">
    <property type="entry name" value="Beta-lactamase"/>
    <property type="match status" value="1"/>
</dbReference>
<dbReference type="STRING" id="1837282.A6F49_04280"/>
<dbReference type="SUPFAM" id="SSF56601">
    <property type="entry name" value="beta-lactamase/transpeptidase-like"/>
    <property type="match status" value="1"/>
</dbReference>
<dbReference type="InterPro" id="IPR050491">
    <property type="entry name" value="AmpC-like"/>
</dbReference>
<keyword evidence="1" id="KW-0732">Signal</keyword>
<dbReference type="PANTHER" id="PTHR46825">
    <property type="entry name" value="D-ALANYL-D-ALANINE-CARBOXYPEPTIDASE/ENDOPEPTIDASE AMPH"/>
    <property type="match status" value="1"/>
</dbReference>
<sequence length="390" mass="42026">MDATFRARLRVLPLVITALLGFASCASAESGNDAASLSQTPTELPETVQQPLAEALDSWMDRYEVPGAAVAVTTPDGTWSTVRGVTDLETQDPITGDMVWPLRSVTKSVVVTVLLQLVDEGKLSFDDPIGTYIDDVPNGDQITLRQLANMTSGVGDYTRSESFVHTLVENPAQHFTLEALNSYGLDEGSQFDPGTDHVYSNTSTNLLGVVIEDVTGQPLARSIDERIVDELGLTDTVYADSDDDWPAPHAQGHQPAEGEVVPIFNNFSSMGASGAMISTTADMTVWAKALATGELISPELQEERLVGAPLSDGPEYDEYAVGIGSLESWWGHTGEGLGFTALVMHDEESDSSVVIFMNISQAVEISDGVETERHVPTALMREYSQILTLR</sequence>
<dbReference type="PANTHER" id="PTHR46825:SF7">
    <property type="entry name" value="D-ALANYL-D-ALANINE CARBOXYPEPTIDASE"/>
    <property type="match status" value="1"/>
</dbReference>
<dbReference type="Proteomes" id="UP000078292">
    <property type="component" value="Unassembled WGS sequence"/>
</dbReference>
<comment type="caution">
    <text evidence="3">The sequence shown here is derived from an EMBL/GenBank/DDBJ whole genome shotgun (WGS) entry which is preliminary data.</text>
</comment>
<dbReference type="InterPro" id="IPR012338">
    <property type="entry name" value="Beta-lactam/transpept-like"/>
</dbReference>
<evidence type="ECO:0000256" key="1">
    <source>
        <dbReference type="SAM" id="SignalP"/>
    </source>
</evidence>
<evidence type="ECO:0000259" key="2">
    <source>
        <dbReference type="Pfam" id="PF00144"/>
    </source>
</evidence>
<gene>
    <name evidence="3" type="ORF">A6F49_04280</name>
</gene>
<dbReference type="EMBL" id="LXEY01000007">
    <property type="protein sequence ID" value="OAV62880.1"/>
    <property type="molecule type" value="Genomic_DNA"/>
</dbReference>
<dbReference type="Gene3D" id="3.40.710.10">
    <property type="entry name" value="DD-peptidase/beta-lactamase superfamily"/>
    <property type="match status" value="1"/>
</dbReference>
<dbReference type="AlphaFoldDB" id="A0A1B7M2U3"/>
<organism evidence="3 4">
    <name type="scientific">Enteractinococcus helveticum</name>
    <dbReference type="NCBI Taxonomy" id="1837282"/>
    <lineage>
        <taxon>Bacteria</taxon>
        <taxon>Bacillati</taxon>
        <taxon>Actinomycetota</taxon>
        <taxon>Actinomycetes</taxon>
        <taxon>Micrococcales</taxon>
        <taxon>Micrococcaceae</taxon>
    </lineage>
</organism>
<feature type="chain" id="PRO_5008597236" description="Beta-lactamase-related domain-containing protein" evidence="1">
    <location>
        <begin position="29"/>
        <end position="390"/>
    </location>
</feature>
<protein>
    <recommendedName>
        <fullName evidence="2">Beta-lactamase-related domain-containing protein</fullName>
    </recommendedName>
</protein>